<proteinExistence type="predicted"/>
<evidence type="ECO:0000313" key="1">
    <source>
        <dbReference type="EMBL" id="GMF01237.1"/>
    </source>
</evidence>
<evidence type="ECO:0000313" key="2">
    <source>
        <dbReference type="Proteomes" id="UP001165064"/>
    </source>
</evidence>
<organism evidence="1 2">
    <name type="scientific">Ambrosiozyma monospora</name>
    <name type="common">Yeast</name>
    <name type="synonym">Endomycopsis monosporus</name>
    <dbReference type="NCBI Taxonomy" id="43982"/>
    <lineage>
        <taxon>Eukaryota</taxon>
        <taxon>Fungi</taxon>
        <taxon>Dikarya</taxon>
        <taxon>Ascomycota</taxon>
        <taxon>Saccharomycotina</taxon>
        <taxon>Pichiomycetes</taxon>
        <taxon>Pichiales</taxon>
        <taxon>Pichiaceae</taxon>
        <taxon>Ambrosiozyma</taxon>
    </lineage>
</organism>
<reference evidence="1" key="1">
    <citation type="submission" date="2023-04" db="EMBL/GenBank/DDBJ databases">
        <title>Ambrosiozyma monospora NBRC 10751.</title>
        <authorList>
            <person name="Ichikawa N."/>
            <person name="Sato H."/>
            <person name="Tonouchi N."/>
        </authorList>
    </citation>
    <scope>NUCLEOTIDE SEQUENCE</scope>
    <source>
        <strain evidence="1">NBRC 10751</strain>
    </source>
</reference>
<keyword evidence="2" id="KW-1185">Reference proteome</keyword>
<accession>A0ACB5U4L2</accession>
<protein>
    <submittedName>
        <fullName evidence="1">Unnamed protein product</fullName>
    </submittedName>
</protein>
<name>A0ACB5U4L2_AMBMO</name>
<dbReference type="EMBL" id="BSXS01011769">
    <property type="protein sequence ID" value="GMF01237.1"/>
    <property type="molecule type" value="Genomic_DNA"/>
</dbReference>
<gene>
    <name evidence="1" type="ORF">Amon02_001120100</name>
</gene>
<comment type="caution">
    <text evidence="1">The sequence shown here is derived from an EMBL/GenBank/DDBJ whole genome shotgun (WGS) entry which is preliminary data.</text>
</comment>
<sequence>MVSKNMFDEALSLLKSNSQADSIKRDIILIAKGNYLFESGSYDKAATILANTSESFEKVALKFMNIQKNSSLRLYLITKLRTLPSKFYMQRVMLSSWIVESFTEGLNDLDNNLFIKTNSTNNTLNANGDGSLDTSVQKKKDQFLKKFHKFLDEFKDLLDKETVYQIISAHDRPDELLADL</sequence>
<dbReference type="Proteomes" id="UP001165064">
    <property type="component" value="Unassembled WGS sequence"/>
</dbReference>